<dbReference type="NCBIfam" id="TIGR01350">
    <property type="entry name" value="lipoamide_DH"/>
    <property type="match status" value="1"/>
</dbReference>
<dbReference type="InterPro" id="IPR004099">
    <property type="entry name" value="Pyr_nucl-diS_OxRdtase_dimer"/>
</dbReference>
<feature type="binding site" evidence="14">
    <location>
        <position position="266"/>
    </location>
    <ligand>
        <name>NAD(+)</name>
        <dbReference type="ChEBI" id="CHEBI:57540"/>
    </ligand>
</feature>
<keyword evidence="8 16" id="KW-0560">Oxidoreductase</keyword>
<dbReference type="EC" id="1.8.1.4" evidence="3 16"/>
<feature type="binding site" evidence="14">
    <location>
        <position position="111"/>
    </location>
    <ligand>
        <name>FAD</name>
        <dbReference type="ChEBI" id="CHEBI:57692"/>
    </ligand>
</feature>
<dbReference type="Proteomes" id="UP000611629">
    <property type="component" value="Unassembled WGS sequence"/>
</dbReference>
<dbReference type="SUPFAM" id="SSF51905">
    <property type="entry name" value="FAD/NAD(P)-binding domain"/>
    <property type="match status" value="1"/>
</dbReference>
<dbReference type="GO" id="GO:0005737">
    <property type="term" value="C:cytoplasm"/>
    <property type="evidence" value="ECO:0007669"/>
    <property type="project" value="UniProtKB-SubCell"/>
</dbReference>
<dbReference type="EMBL" id="JACBNQ010000020">
    <property type="protein sequence ID" value="NYB75357.1"/>
    <property type="molecule type" value="Genomic_DNA"/>
</dbReference>
<feature type="domain" description="FAD/NAD(P)-binding" evidence="18">
    <location>
        <begin position="1"/>
        <end position="321"/>
    </location>
</feature>
<evidence type="ECO:0000256" key="5">
    <source>
        <dbReference type="ARBA" id="ARBA00022490"/>
    </source>
</evidence>
<feature type="binding site" evidence="14">
    <location>
        <begin position="176"/>
        <end position="183"/>
    </location>
    <ligand>
        <name>NAD(+)</name>
        <dbReference type="ChEBI" id="CHEBI:57540"/>
    </ligand>
</feature>
<comment type="subcellular location">
    <subcellularLocation>
        <location evidence="1">Cytoplasm</location>
    </subcellularLocation>
</comment>
<sequence length="462" mass="49285">MKIVILGGGPGGYVAAIRAAQLGAEVTVVEKDKVGGTCLNRGCIPTKVLLHTSVEMENVNKEFKEIGIDIKGAEINWEQLQRRKETIVNRLVGGVETLLRSNKVTKIAGEGSFVNSRQIKIKSDDGEIILDFDYAIIATGSAPVIIPLPGINLPGVITSDEVLSLKEIPKSMVIIGGGVIGTEIASIYSSLGCKVSIVEMLPDIVSNMDQDIVKPLKDKLLKNGVEIYNNTKLESINNSSNGLQLNVSSSSGKITIQAEKVLLSIGRRPVTENLSLEKAGVTTEKGRVKVNKNMKTNADNIYAVGDCTGGAMLAHISSAQGIVAAEHIMNRKPQIDFKTIPYCVYTKPELAGVGLTEKQAKERGYAIKVGIAPMYINGKSIIEGDTDGIAKYIADADTGEILGLHISGPRATDLIVEGALAIRLEATIDEITSTIHAHPTVGEILHEAAHSTYGNAIHIPKK</sequence>
<gene>
    <name evidence="19" type="primary">lpdA</name>
    <name evidence="19" type="ORF">HZF24_14510</name>
</gene>
<dbReference type="InterPro" id="IPR036188">
    <property type="entry name" value="FAD/NAD-bd_sf"/>
</dbReference>
<protein>
    <recommendedName>
        <fullName evidence="4 16">Dihydrolipoyl dehydrogenase</fullName>
        <ecNumber evidence="3 16">1.8.1.4</ecNumber>
    </recommendedName>
</protein>
<keyword evidence="6 16" id="KW-0285">Flavoprotein</keyword>
<dbReference type="GO" id="GO:0006103">
    <property type="term" value="P:2-oxoglutarate metabolic process"/>
    <property type="evidence" value="ECO:0007669"/>
    <property type="project" value="TreeGrafter"/>
</dbReference>
<dbReference type="GO" id="GO:0004148">
    <property type="term" value="F:dihydrolipoyl dehydrogenase (NADH) activity"/>
    <property type="evidence" value="ECO:0007669"/>
    <property type="project" value="UniProtKB-EC"/>
</dbReference>
<feature type="active site" description="Proton acceptor" evidence="13">
    <location>
        <position position="438"/>
    </location>
</feature>
<dbReference type="InterPro" id="IPR006258">
    <property type="entry name" value="Lipoamide_DH"/>
</dbReference>
<dbReference type="PANTHER" id="PTHR22912">
    <property type="entry name" value="DISULFIDE OXIDOREDUCTASE"/>
    <property type="match status" value="1"/>
</dbReference>
<accession>A0A974BLM2</accession>
<evidence type="ECO:0000313" key="20">
    <source>
        <dbReference type="Proteomes" id="UP000611629"/>
    </source>
</evidence>
<feature type="disulfide bond" description="Redox-active" evidence="15">
    <location>
        <begin position="38"/>
        <end position="43"/>
    </location>
</feature>
<evidence type="ECO:0000256" key="7">
    <source>
        <dbReference type="ARBA" id="ARBA00022827"/>
    </source>
</evidence>
<keyword evidence="20" id="KW-1185">Reference proteome</keyword>
<evidence type="ECO:0000256" key="14">
    <source>
        <dbReference type="PIRSR" id="PIRSR000350-3"/>
    </source>
</evidence>
<reference evidence="19" key="1">
    <citation type="submission" date="2020-07" db="EMBL/GenBank/DDBJ databases">
        <title>Genomic analysis of a strain of Sedimentibacter Hydroxybenzoicus DSM7310.</title>
        <authorList>
            <person name="Ma S."/>
        </authorList>
    </citation>
    <scope>NUCLEOTIDE SEQUENCE</scope>
    <source>
        <strain evidence="19">DSM 7310</strain>
    </source>
</reference>
<comment type="cofactor">
    <cofactor evidence="14 16">
        <name>FAD</name>
        <dbReference type="ChEBI" id="CHEBI:57692"/>
    </cofactor>
    <text evidence="14 16">Binds 1 FAD per subunit.</text>
</comment>
<feature type="binding site" evidence="14">
    <location>
        <begin position="139"/>
        <end position="141"/>
    </location>
    <ligand>
        <name>FAD</name>
        <dbReference type="ChEBI" id="CHEBI:57692"/>
    </ligand>
</feature>
<keyword evidence="10" id="KW-1015">Disulfide bond</keyword>
<evidence type="ECO:0000259" key="17">
    <source>
        <dbReference type="Pfam" id="PF02852"/>
    </source>
</evidence>
<evidence type="ECO:0000259" key="18">
    <source>
        <dbReference type="Pfam" id="PF07992"/>
    </source>
</evidence>
<evidence type="ECO:0000256" key="10">
    <source>
        <dbReference type="ARBA" id="ARBA00023157"/>
    </source>
</evidence>
<organism evidence="19 20">
    <name type="scientific">Sedimentibacter hydroxybenzoicus DSM 7310</name>
    <dbReference type="NCBI Taxonomy" id="1123245"/>
    <lineage>
        <taxon>Bacteria</taxon>
        <taxon>Bacillati</taxon>
        <taxon>Bacillota</taxon>
        <taxon>Tissierellia</taxon>
        <taxon>Sedimentibacter</taxon>
    </lineage>
</organism>
<dbReference type="InterPro" id="IPR050151">
    <property type="entry name" value="Class-I_Pyr_Nuc-Dis_Oxidored"/>
</dbReference>
<feature type="binding site" evidence="14">
    <location>
        <position position="306"/>
    </location>
    <ligand>
        <name>FAD</name>
        <dbReference type="ChEBI" id="CHEBI:57692"/>
    </ligand>
</feature>
<evidence type="ECO:0000256" key="6">
    <source>
        <dbReference type="ARBA" id="ARBA00022630"/>
    </source>
</evidence>
<dbReference type="Gene3D" id="3.30.390.30">
    <property type="match status" value="1"/>
</dbReference>
<feature type="binding site" evidence="14">
    <location>
        <position position="199"/>
    </location>
    <ligand>
        <name>NAD(+)</name>
        <dbReference type="ChEBI" id="CHEBI:57540"/>
    </ligand>
</feature>
<dbReference type="Pfam" id="PF07992">
    <property type="entry name" value="Pyr_redox_2"/>
    <property type="match status" value="1"/>
</dbReference>
<comment type="similarity">
    <text evidence="2 16">Belongs to the class-I pyridine nucleotide-disulfide oxidoreductase family.</text>
</comment>
<dbReference type="PROSITE" id="PS00076">
    <property type="entry name" value="PYRIDINE_REDOX_1"/>
    <property type="match status" value="1"/>
</dbReference>
<proteinExistence type="inferred from homology"/>
<dbReference type="FunFam" id="3.30.390.30:FF:000001">
    <property type="entry name" value="Dihydrolipoyl dehydrogenase"/>
    <property type="match status" value="1"/>
</dbReference>
<comment type="catalytic activity">
    <reaction evidence="12 16">
        <text>N(6)-[(R)-dihydrolipoyl]-L-lysyl-[protein] + NAD(+) = N(6)-[(R)-lipoyl]-L-lysyl-[protein] + NADH + H(+)</text>
        <dbReference type="Rhea" id="RHEA:15045"/>
        <dbReference type="Rhea" id="RHEA-COMP:10474"/>
        <dbReference type="Rhea" id="RHEA-COMP:10475"/>
        <dbReference type="ChEBI" id="CHEBI:15378"/>
        <dbReference type="ChEBI" id="CHEBI:57540"/>
        <dbReference type="ChEBI" id="CHEBI:57945"/>
        <dbReference type="ChEBI" id="CHEBI:83099"/>
        <dbReference type="ChEBI" id="CHEBI:83100"/>
        <dbReference type="EC" id="1.8.1.4"/>
    </reaction>
</comment>
<evidence type="ECO:0000256" key="11">
    <source>
        <dbReference type="ARBA" id="ARBA00023284"/>
    </source>
</evidence>
<keyword evidence="7 14" id="KW-0274">FAD</keyword>
<evidence type="ECO:0000256" key="1">
    <source>
        <dbReference type="ARBA" id="ARBA00004496"/>
    </source>
</evidence>
<dbReference type="InterPro" id="IPR023753">
    <property type="entry name" value="FAD/NAD-binding_dom"/>
</dbReference>
<dbReference type="AlphaFoldDB" id="A0A974BLM2"/>
<dbReference type="SUPFAM" id="SSF55424">
    <property type="entry name" value="FAD/NAD-linked reductases, dimerisation (C-terminal) domain"/>
    <property type="match status" value="1"/>
</dbReference>
<keyword evidence="11 16" id="KW-0676">Redox-active center</keyword>
<dbReference type="GO" id="GO:0050660">
    <property type="term" value="F:flavin adenine dinucleotide binding"/>
    <property type="evidence" value="ECO:0007669"/>
    <property type="project" value="InterPro"/>
</dbReference>
<feature type="binding site" evidence="14">
    <location>
        <position position="47"/>
    </location>
    <ligand>
        <name>FAD</name>
        <dbReference type="ChEBI" id="CHEBI:57692"/>
    </ligand>
</feature>
<dbReference type="PRINTS" id="PR00368">
    <property type="entry name" value="FADPNR"/>
</dbReference>
<dbReference type="RefSeq" id="WP_179239060.1">
    <property type="nucleotide sequence ID" value="NZ_JACBNQ010000020.1"/>
</dbReference>
<evidence type="ECO:0000256" key="12">
    <source>
        <dbReference type="ARBA" id="ARBA00049187"/>
    </source>
</evidence>
<evidence type="ECO:0000256" key="9">
    <source>
        <dbReference type="ARBA" id="ARBA00023027"/>
    </source>
</evidence>
<keyword evidence="5" id="KW-0963">Cytoplasm</keyword>
<comment type="miscellaneous">
    <text evidence="16">The active site is a redox-active disulfide bond.</text>
</comment>
<evidence type="ECO:0000256" key="16">
    <source>
        <dbReference type="RuleBase" id="RU003692"/>
    </source>
</evidence>
<evidence type="ECO:0000256" key="4">
    <source>
        <dbReference type="ARBA" id="ARBA00016961"/>
    </source>
</evidence>
<dbReference type="InterPro" id="IPR001100">
    <property type="entry name" value="Pyr_nuc-diS_OxRdtase"/>
</dbReference>
<dbReference type="PANTHER" id="PTHR22912:SF217">
    <property type="entry name" value="DIHYDROLIPOYL DEHYDROGENASE"/>
    <property type="match status" value="1"/>
</dbReference>
<dbReference type="InterPro" id="IPR016156">
    <property type="entry name" value="FAD/NAD-linked_Rdtase_dimer_sf"/>
</dbReference>
<evidence type="ECO:0000256" key="3">
    <source>
        <dbReference type="ARBA" id="ARBA00012608"/>
    </source>
</evidence>
<feature type="domain" description="Pyridine nucleotide-disulphide oxidoreductase dimerisation" evidence="17">
    <location>
        <begin position="340"/>
        <end position="449"/>
    </location>
</feature>
<dbReference type="InterPro" id="IPR012999">
    <property type="entry name" value="Pyr_OxRdtase_I_AS"/>
</dbReference>
<feature type="binding site" evidence="14">
    <location>
        <begin position="312"/>
        <end position="315"/>
    </location>
    <ligand>
        <name>FAD</name>
        <dbReference type="ChEBI" id="CHEBI:57692"/>
    </ligand>
</feature>
<evidence type="ECO:0000256" key="15">
    <source>
        <dbReference type="PIRSR" id="PIRSR000350-4"/>
    </source>
</evidence>
<dbReference type="Gene3D" id="3.50.50.60">
    <property type="entry name" value="FAD/NAD(P)-binding domain"/>
    <property type="match status" value="2"/>
</dbReference>
<dbReference type="Pfam" id="PF02852">
    <property type="entry name" value="Pyr_redox_dim"/>
    <property type="match status" value="1"/>
</dbReference>
<keyword evidence="14" id="KW-0547">Nucleotide-binding</keyword>
<comment type="caution">
    <text evidence="19">The sequence shown here is derived from an EMBL/GenBank/DDBJ whole genome shotgun (WGS) entry which is preliminary data.</text>
</comment>
<name>A0A974BLM2_SEDHY</name>
<dbReference type="PIRSF" id="PIRSF000350">
    <property type="entry name" value="Mercury_reductase_MerA"/>
    <property type="match status" value="1"/>
</dbReference>
<dbReference type="PRINTS" id="PR00411">
    <property type="entry name" value="PNDRDTASEI"/>
</dbReference>
<evidence type="ECO:0000256" key="2">
    <source>
        <dbReference type="ARBA" id="ARBA00007532"/>
    </source>
</evidence>
<evidence type="ECO:0000313" key="19">
    <source>
        <dbReference type="EMBL" id="NYB75357.1"/>
    </source>
</evidence>
<evidence type="ECO:0000256" key="8">
    <source>
        <dbReference type="ARBA" id="ARBA00023002"/>
    </source>
</evidence>
<evidence type="ECO:0000256" key="13">
    <source>
        <dbReference type="PIRSR" id="PIRSR000350-2"/>
    </source>
</evidence>
<keyword evidence="9 14" id="KW-0520">NAD</keyword>